<dbReference type="Pfam" id="PF12728">
    <property type="entry name" value="HTH_17"/>
    <property type="match status" value="1"/>
</dbReference>
<reference evidence="2" key="1">
    <citation type="journal article" date="2020" name="mSystems">
        <title>Genome- and Community-Level Interaction Insights into Carbon Utilization and Element Cycling Functions of Hydrothermarchaeota in Hydrothermal Sediment.</title>
        <authorList>
            <person name="Zhou Z."/>
            <person name="Liu Y."/>
            <person name="Xu W."/>
            <person name="Pan J."/>
            <person name="Luo Z.H."/>
            <person name="Li M."/>
        </authorList>
    </citation>
    <scope>NUCLEOTIDE SEQUENCE [LARGE SCALE GENOMIC DNA]</scope>
    <source>
        <strain evidence="2">SpSt-192</strain>
    </source>
</reference>
<accession>A0A7C2W711</accession>
<organism evidence="2">
    <name type="scientific">Thermorudis sp</name>
    <dbReference type="NCBI Taxonomy" id="1969470"/>
    <lineage>
        <taxon>Bacteria</taxon>
        <taxon>Pseudomonadati</taxon>
        <taxon>Thermomicrobiota</taxon>
        <taxon>Thermomicrobia</taxon>
        <taxon>Thermomicrobia incertae sedis</taxon>
        <taxon>Thermorudis</taxon>
    </lineage>
</organism>
<protein>
    <submittedName>
        <fullName evidence="2">DNA-binding protein</fullName>
    </submittedName>
</protein>
<proteinExistence type="predicted"/>
<dbReference type="GO" id="GO:0003677">
    <property type="term" value="F:DNA binding"/>
    <property type="evidence" value="ECO:0007669"/>
    <property type="project" value="UniProtKB-KW"/>
</dbReference>
<sequence>MRTPTDRDLIHQLLDELAERIARRVAERVCAAIQRDATGGDEPLLCTVAQAAALLGISRSAAYEEIARSGTLFGAPVLKTSGRMYVSRPALKSMIANGPAGQRRAG</sequence>
<gene>
    <name evidence="2" type="ORF">ENP13_05220</name>
</gene>
<dbReference type="InterPro" id="IPR041657">
    <property type="entry name" value="HTH_17"/>
</dbReference>
<dbReference type="EMBL" id="DSID01000402">
    <property type="protein sequence ID" value="HEX70627.1"/>
    <property type="molecule type" value="Genomic_DNA"/>
</dbReference>
<feature type="domain" description="Helix-turn-helix" evidence="1">
    <location>
        <begin position="45"/>
        <end position="97"/>
    </location>
</feature>
<dbReference type="AlphaFoldDB" id="A0A7C2W711"/>
<keyword evidence="2" id="KW-0238">DNA-binding</keyword>
<evidence type="ECO:0000313" key="2">
    <source>
        <dbReference type="EMBL" id="HEX70627.1"/>
    </source>
</evidence>
<name>A0A7C2W711_9BACT</name>
<evidence type="ECO:0000259" key="1">
    <source>
        <dbReference type="Pfam" id="PF12728"/>
    </source>
</evidence>
<comment type="caution">
    <text evidence="2">The sequence shown here is derived from an EMBL/GenBank/DDBJ whole genome shotgun (WGS) entry which is preliminary data.</text>
</comment>